<feature type="transmembrane region" description="Helical" evidence="1">
    <location>
        <begin position="32"/>
        <end position="53"/>
    </location>
</feature>
<keyword evidence="4" id="KW-1185">Reference proteome</keyword>
<dbReference type="EMBL" id="CP019454">
    <property type="protein sequence ID" value="AUW92637.1"/>
    <property type="molecule type" value="Genomic_DNA"/>
</dbReference>
<proteinExistence type="predicted"/>
<dbReference type="SUPFAM" id="SSF53955">
    <property type="entry name" value="Lysozyme-like"/>
    <property type="match status" value="1"/>
</dbReference>
<keyword evidence="1" id="KW-1133">Transmembrane helix</keyword>
<dbReference type="InterPro" id="IPR023346">
    <property type="entry name" value="Lysozyme-like_dom_sf"/>
</dbReference>
<keyword evidence="1" id="KW-0472">Membrane</keyword>
<dbReference type="PANTHER" id="PTHR37423:SF2">
    <property type="entry name" value="MEMBRANE-BOUND LYTIC MUREIN TRANSGLYCOSYLASE C"/>
    <property type="match status" value="1"/>
</dbReference>
<sequence>MTEDRNRGEDWLRWGAQVGTQRAIGGLVGGGLAVIAPFGLILMAVIAGVTLLAGAGDWLSSFFGPHPPAIATDASRPAEWLTPITRQAVTLGIPNSLVLAVINQASDGQVYGDRWYCSNGHTTGEACHTAYHKGMLGIGPQGVHHVGIGYSLMGLNGKDVPIPTGDHHNIAWNLHTGVSLLAGILNGAAYWQPALTTFHARFQVPPHWQGTENYAATIEGDLGSYETVSVNGGPPQKQDVVQGLYDSGPDLGAWALANWSHKTGQWDDPQNLPEWVFVVGAAPTGPLWAHPWVPKTVQVIPPPPHSAGPATITTTRYYLWGHTMVSPVSVVGTLKDGRQVPFDLSTENPAIPVWTDGTVFGAQVPLTGPNALTRITATWPNPLGHNTTTETIPWPEQPSGAVSAVGHVADTETVAQWWPDILVASQRTGVPAPWIAAEMANESGGNAADAGPNGLAGAYGLMQLIPSTARALPGWYPGARQNAQENLILGAELLDENYRQFGSWRIASAAYYGGPGSVENDGVHGAMPWRQAGPLLDTIPFASAGNNLTMEQYANNIAATSRVIAQSQKGATS</sequence>
<dbReference type="Gene3D" id="1.10.530.10">
    <property type="match status" value="1"/>
</dbReference>
<name>A0ABN5GW11_9FIRM</name>
<dbReference type="InterPro" id="IPR008258">
    <property type="entry name" value="Transglycosylase_SLT_dom_1"/>
</dbReference>
<evidence type="ECO:0000259" key="2">
    <source>
        <dbReference type="Pfam" id="PF01464"/>
    </source>
</evidence>
<protein>
    <recommendedName>
        <fullName evidence="2">Transglycosylase SLT domain-containing protein</fullName>
    </recommendedName>
</protein>
<feature type="domain" description="Transglycosylase SLT" evidence="2">
    <location>
        <begin position="423"/>
        <end position="520"/>
    </location>
</feature>
<dbReference type="CDD" id="cd00254">
    <property type="entry name" value="LT-like"/>
    <property type="match status" value="1"/>
</dbReference>
<evidence type="ECO:0000313" key="3">
    <source>
        <dbReference type="EMBL" id="AUW92637.1"/>
    </source>
</evidence>
<organism evidence="3 4">
    <name type="scientific">Sulfobacillus thermotolerans</name>
    <dbReference type="NCBI Taxonomy" id="338644"/>
    <lineage>
        <taxon>Bacteria</taxon>
        <taxon>Bacillati</taxon>
        <taxon>Bacillota</taxon>
        <taxon>Clostridia</taxon>
        <taxon>Eubacteriales</taxon>
        <taxon>Clostridiales Family XVII. Incertae Sedis</taxon>
        <taxon>Sulfobacillus</taxon>
    </lineage>
</organism>
<reference evidence="3 4" key="1">
    <citation type="journal article" date="2019" name="Sci. Rep.">
        <title>Sulfobacillus thermotolerans: new insights into resistance and metabolic capacities of acidophilic chemolithotrophs.</title>
        <authorList>
            <person name="Panyushkina A.E."/>
            <person name="Babenko V.V."/>
            <person name="Nikitina A.S."/>
            <person name="Selezneva O.V."/>
            <person name="Tsaplina I.A."/>
            <person name="Letarova M.A."/>
            <person name="Kostryukova E.S."/>
            <person name="Letarov A.V."/>
        </authorList>
    </citation>
    <scope>NUCLEOTIDE SEQUENCE [LARGE SCALE GENOMIC DNA]</scope>
    <source>
        <strain evidence="3 4">Kr1</strain>
    </source>
</reference>
<dbReference type="PANTHER" id="PTHR37423">
    <property type="entry name" value="SOLUBLE LYTIC MUREIN TRANSGLYCOSYLASE-RELATED"/>
    <property type="match status" value="1"/>
</dbReference>
<evidence type="ECO:0000256" key="1">
    <source>
        <dbReference type="SAM" id="Phobius"/>
    </source>
</evidence>
<evidence type="ECO:0000313" key="4">
    <source>
        <dbReference type="Proteomes" id="UP000325292"/>
    </source>
</evidence>
<keyword evidence="1" id="KW-0812">Transmembrane</keyword>
<accession>A0ABN5GW11</accession>
<dbReference type="Proteomes" id="UP000325292">
    <property type="component" value="Chromosome"/>
</dbReference>
<dbReference type="Pfam" id="PF01464">
    <property type="entry name" value="SLT"/>
    <property type="match status" value="1"/>
</dbReference>
<gene>
    <name evidence="3" type="ORF">BXT84_00610</name>
</gene>